<name>A0A3M8CAM6_9BACL</name>
<keyword evidence="2" id="KW-0805">Transcription regulation</keyword>
<evidence type="ECO:0000256" key="1">
    <source>
        <dbReference type="ARBA" id="ARBA00010641"/>
    </source>
</evidence>
<dbReference type="Gene3D" id="1.10.1740.10">
    <property type="match status" value="1"/>
</dbReference>
<evidence type="ECO:0000259" key="5">
    <source>
        <dbReference type="Pfam" id="PF04542"/>
    </source>
</evidence>
<evidence type="ECO:0000313" key="8">
    <source>
        <dbReference type="Proteomes" id="UP000282028"/>
    </source>
</evidence>
<dbReference type="InterPro" id="IPR013249">
    <property type="entry name" value="RNA_pol_sigma70_r4_t2"/>
</dbReference>
<dbReference type="EMBL" id="RHHR01000027">
    <property type="protein sequence ID" value="RNB71985.1"/>
    <property type="molecule type" value="Genomic_DNA"/>
</dbReference>
<protein>
    <submittedName>
        <fullName evidence="7">Sigma-70 family RNA polymerase sigma factor</fullName>
    </submittedName>
</protein>
<feature type="domain" description="RNA polymerase sigma factor 70 region 4 type 2" evidence="6">
    <location>
        <begin position="129"/>
        <end position="178"/>
    </location>
</feature>
<evidence type="ECO:0000256" key="4">
    <source>
        <dbReference type="ARBA" id="ARBA00023163"/>
    </source>
</evidence>
<keyword evidence="3" id="KW-0731">Sigma factor</keyword>
<dbReference type="CDD" id="cd06171">
    <property type="entry name" value="Sigma70_r4"/>
    <property type="match status" value="1"/>
</dbReference>
<dbReference type="GO" id="GO:0006352">
    <property type="term" value="P:DNA-templated transcription initiation"/>
    <property type="evidence" value="ECO:0007669"/>
    <property type="project" value="InterPro"/>
</dbReference>
<dbReference type="GO" id="GO:0016987">
    <property type="term" value="F:sigma factor activity"/>
    <property type="evidence" value="ECO:0007669"/>
    <property type="project" value="UniProtKB-KW"/>
</dbReference>
<dbReference type="AlphaFoldDB" id="A0A3M8CAM6"/>
<evidence type="ECO:0000259" key="6">
    <source>
        <dbReference type="Pfam" id="PF08281"/>
    </source>
</evidence>
<evidence type="ECO:0000256" key="3">
    <source>
        <dbReference type="ARBA" id="ARBA00023082"/>
    </source>
</evidence>
<dbReference type="InterPro" id="IPR014284">
    <property type="entry name" value="RNA_pol_sigma-70_dom"/>
</dbReference>
<dbReference type="SUPFAM" id="SSF88946">
    <property type="entry name" value="Sigma2 domain of RNA polymerase sigma factors"/>
    <property type="match status" value="1"/>
</dbReference>
<dbReference type="PANTHER" id="PTHR43133">
    <property type="entry name" value="RNA POLYMERASE ECF-TYPE SIGMA FACTO"/>
    <property type="match status" value="1"/>
</dbReference>
<accession>A0A3M8CAM6</accession>
<reference evidence="7 8" key="1">
    <citation type="submission" date="2018-10" db="EMBL/GenBank/DDBJ databases">
        <title>Phylogenomics of Brevibacillus.</title>
        <authorList>
            <person name="Dunlap C."/>
        </authorList>
    </citation>
    <scope>NUCLEOTIDE SEQUENCE [LARGE SCALE GENOMIC DNA]</scope>
    <source>
        <strain evidence="7 8">JCM 12215</strain>
    </source>
</reference>
<dbReference type="Proteomes" id="UP000282028">
    <property type="component" value="Unassembled WGS sequence"/>
</dbReference>
<comment type="similarity">
    <text evidence="1">Belongs to the sigma-70 factor family. ECF subfamily.</text>
</comment>
<evidence type="ECO:0000256" key="2">
    <source>
        <dbReference type="ARBA" id="ARBA00023015"/>
    </source>
</evidence>
<evidence type="ECO:0000313" key="7">
    <source>
        <dbReference type="EMBL" id="RNB71985.1"/>
    </source>
</evidence>
<organism evidence="7 8">
    <name type="scientific">Brevibacillus invocatus</name>
    <dbReference type="NCBI Taxonomy" id="173959"/>
    <lineage>
        <taxon>Bacteria</taxon>
        <taxon>Bacillati</taxon>
        <taxon>Bacillota</taxon>
        <taxon>Bacilli</taxon>
        <taxon>Bacillales</taxon>
        <taxon>Paenibacillaceae</taxon>
        <taxon>Brevibacillus</taxon>
    </lineage>
</organism>
<keyword evidence="4" id="KW-0804">Transcription</keyword>
<dbReference type="NCBIfam" id="TIGR02937">
    <property type="entry name" value="sigma70-ECF"/>
    <property type="match status" value="1"/>
</dbReference>
<dbReference type="Pfam" id="PF08281">
    <property type="entry name" value="Sigma70_r4_2"/>
    <property type="match status" value="1"/>
</dbReference>
<dbReference type="GO" id="GO:0003677">
    <property type="term" value="F:DNA binding"/>
    <property type="evidence" value="ECO:0007669"/>
    <property type="project" value="InterPro"/>
</dbReference>
<sequence length="197" mass="22762">MGGIVERSIDEGLRVCINQVLAGDREAFGELYDRTIHDVKKTVSFLLDNKQDAEDVIHDIYLEVFKSLRHFDQTRAFSSWLTGVSIRQIQNYRRRGWKIVRLFNKVNLLATAQTVPDISKEVVEQLEQQQLMERIQHLPFKFRSVLVLKYWHGCSQNEIAEILQLPVGTVKSRLHHALIKAREIVSQQPLSLGGDRS</sequence>
<dbReference type="PANTHER" id="PTHR43133:SF60">
    <property type="entry name" value="RNA POLYMERASE SIGMA FACTOR SIGV"/>
    <property type="match status" value="1"/>
</dbReference>
<dbReference type="OrthoDB" id="9785675at2"/>
<dbReference type="InterPro" id="IPR007627">
    <property type="entry name" value="RNA_pol_sigma70_r2"/>
</dbReference>
<dbReference type="InterPro" id="IPR039425">
    <property type="entry name" value="RNA_pol_sigma-70-like"/>
</dbReference>
<dbReference type="InterPro" id="IPR036388">
    <property type="entry name" value="WH-like_DNA-bd_sf"/>
</dbReference>
<keyword evidence="8" id="KW-1185">Reference proteome</keyword>
<dbReference type="InterPro" id="IPR013325">
    <property type="entry name" value="RNA_pol_sigma_r2"/>
</dbReference>
<feature type="domain" description="RNA polymerase sigma-70 region 2" evidence="5">
    <location>
        <begin position="31"/>
        <end position="98"/>
    </location>
</feature>
<dbReference type="RefSeq" id="WP_122909712.1">
    <property type="nucleotide sequence ID" value="NZ_RHHR01000027.1"/>
</dbReference>
<dbReference type="Gene3D" id="1.10.10.10">
    <property type="entry name" value="Winged helix-like DNA-binding domain superfamily/Winged helix DNA-binding domain"/>
    <property type="match status" value="1"/>
</dbReference>
<dbReference type="SUPFAM" id="SSF88659">
    <property type="entry name" value="Sigma3 and sigma4 domains of RNA polymerase sigma factors"/>
    <property type="match status" value="1"/>
</dbReference>
<gene>
    <name evidence="7" type="ORF">EDM52_14590</name>
</gene>
<dbReference type="NCBIfam" id="NF009195">
    <property type="entry name" value="PRK12543.1"/>
    <property type="match status" value="1"/>
</dbReference>
<dbReference type="InterPro" id="IPR013324">
    <property type="entry name" value="RNA_pol_sigma_r3/r4-like"/>
</dbReference>
<dbReference type="Pfam" id="PF04542">
    <property type="entry name" value="Sigma70_r2"/>
    <property type="match status" value="1"/>
</dbReference>
<comment type="caution">
    <text evidence="7">The sequence shown here is derived from an EMBL/GenBank/DDBJ whole genome shotgun (WGS) entry which is preliminary data.</text>
</comment>
<proteinExistence type="inferred from homology"/>